<dbReference type="KEGG" id="lgi:LOTGIDRAFT_179029"/>
<proteinExistence type="inferred from homology"/>
<reference evidence="8 9" key="1">
    <citation type="journal article" date="2013" name="Nature">
        <title>Insights into bilaterian evolution from three spiralian genomes.</title>
        <authorList>
            <person name="Simakov O."/>
            <person name="Marletaz F."/>
            <person name="Cho S.J."/>
            <person name="Edsinger-Gonzales E."/>
            <person name="Havlak P."/>
            <person name="Hellsten U."/>
            <person name="Kuo D.H."/>
            <person name="Larsson T."/>
            <person name="Lv J."/>
            <person name="Arendt D."/>
            <person name="Savage R."/>
            <person name="Osoegawa K."/>
            <person name="de Jong P."/>
            <person name="Grimwood J."/>
            <person name="Chapman J.A."/>
            <person name="Shapiro H."/>
            <person name="Aerts A."/>
            <person name="Otillar R.P."/>
            <person name="Terry A.Y."/>
            <person name="Boore J.L."/>
            <person name="Grigoriev I.V."/>
            <person name="Lindberg D.R."/>
            <person name="Seaver E.C."/>
            <person name="Weisblat D.A."/>
            <person name="Putnam N.H."/>
            <person name="Rokhsar D.S."/>
        </authorList>
    </citation>
    <scope>NUCLEOTIDE SEQUENCE [LARGE SCALE GENOMIC DNA]</scope>
</reference>
<feature type="domain" description="CN hydrolase" evidence="7">
    <location>
        <begin position="4"/>
        <end position="248"/>
    </location>
</feature>
<dbReference type="Pfam" id="PF00795">
    <property type="entry name" value="CN_hydrolase"/>
    <property type="match status" value="1"/>
</dbReference>
<dbReference type="PROSITE" id="PS50263">
    <property type="entry name" value="CN_HYDROLASE"/>
    <property type="match status" value="1"/>
</dbReference>
<evidence type="ECO:0000256" key="4">
    <source>
        <dbReference type="ARBA" id="ARBA00039118"/>
    </source>
</evidence>
<keyword evidence="2" id="KW-0378">Hydrolase</keyword>
<comment type="catalytic activity">
    <reaction evidence="3">
        <text>2-oxoglutaramate + H2O = 2-oxoglutarate + NH4(+)</text>
        <dbReference type="Rhea" id="RHEA:32963"/>
        <dbReference type="ChEBI" id="CHEBI:15377"/>
        <dbReference type="ChEBI" id="CHEBI:16769"/>
        <dbReference type="ChEBI" id="CHEBI:16810"/>
        <dbReference type="ChEBI" id="CHEBI:28938"/>
        <dbReference type="EC" id="3.5.1.3"/>
    </reaction>
    <physiologicalReaction direction="left-to-right" evidence="3">
        <dbReference type="Rhea" id="RHEA:32964"/>
    </physiologicalReaction>
</comment>
<dbReference type="PANTHER" id="PTHR23088">
    <property type="entry name" value="NITRILASE-RELATED"/>
    <property type="match status" value="1"/>
</dbReference>
<dbReference type="GO" id="GO:0050152">
    <property type="term" value="F:omega-amidase activity"/>
    <property type="evidence" value="ECO:0007669"/>
    <property type="project" value="UniProtKB-EC"/>
</dbReference>
<evidence type="ECO:0000256" key="5">
    <source>
        <dbReference type="ARBA" id="ARBA00041576"/>
    </source>
</evidence>
<dbReference type="Proteomes" id="UP000030746">
    <property type="component" value="Unassembled WGS sequence"/>
</dbReference>
<dbReference type="GO" id="GO:0006107">
    <property type="term" value="P:oxaloacetate metabolic process"/>
    <property type="evidence" value="ECO:0007669"/>
    <property type="project" value="TreeGrafter"/>
</dbReference>
<protein>
    <recommendedName>
        <fullName evidence="4">omega-amidase</fullName>
        <ecNumber evidence="4">3.5.1.3</ecNumber>
    </recommendedName>
    <alternativeName>
        <fullName evidence="5">Nitrilase homolog 2</fullName>
    </alternativeName>
</protein>
<evidence type="ECO:0000259" key="7">
    <source>
        <dbReference type="PROSITE" id="PS50263"/>
    </source>
</evidence>
<dbReference type="InterPro" id="IPR045254">
    <property type="entry name" value="Nit1/2_C-N_Hydrolase"/>
</dbReference>
<sequence>MTEFKLALIQLAVGASKVENVKNAVKFIKEAAGNGAKLVALPECFNSPYGTNYFGEYAESIPGPSTDSLSQAAKDNQVFLVGGSIPESENGKLYNTSTIFNPQGELIGKHRKVHLFDIDVPGKIRFQESEVLTAGNTLTMFNTPFCKVGVGICYDIRFAELAQIYTRRGCNLLIYPGAFNMTTGPAHWELLQRGRALDNQVYVATVSPARDEKASYVAWGHSTVVNPWGEVISTTEHQETIVYSDIDVEYAKQVRSMVPISTQRRDDLYKLQDVTKGNNS</sequence>
<dbReference type="SUPFAM" id="SSF56317">
    <property type="entry name" value="Carbon-nitrogen hydrolase"/>
    <property type="match status" value="1"/>
</dbReference>
<evidence type="ECO:0000256" key="6">
    <source>
        <dbReference type="ARBA" id="ARBA00048745"/>
    </source>
</evidence>
<dbReference type="InterPro" id="IPR003010">
    <property type="entry name" value="C-N_Hydrolase"/>
</dbReference>
<dbReference type="HOGENOM" id="CLU_030130_1_0_1"/>
<dbReference type="STRING" id="225164.V4A879"/>
<evidence type="ECO:0000256" key="3">
    <source>
        <dbReference type="ARBA" id="ARBA00036637"/>
    </source>
</evidence>
<gene>
    <name evidence="8" type="ORF">LOTGIDRAFT_179029</name>
</gene>
<dbReference type="GO" id="GO:0006541">
    <property type="term" value="P:glutamine metabolic process"/>
    <property type="evidence" value="ECO:0007669"/>
    <property type="project" value="TreeGrafter"/>
</dbReference>
<dbReference type="CTD" id="20244312"/>
<dbReference type="OMA" id="MQSKPYA"/>
<dbReference type="GO" id="GO:0005739">
    <property type="term" value="C:mitochondrion"/>
    <property type="evidence" value="ECO:0007669"/>
    <property type="project" value="TreeGrafter"/>
</dbReference>
<dbReference type="OrthoDB" id="10250282at2759"/>
<dbReference type="GeneID" id="20244312"/>
<evidence type="ECO:0000256" key="1">
    <source>
        <dbReference type="ARBA" id="ARBA00010613"/>
    </source>
</evidence>
<keyword evidence="9" id="KW-1185">Reference proteome</keyword>
<name>V4A879_LOTGI</name>
<dbReference type="PANTHER" id="PTHR23088:SF30">
    <property type="entry name" value="OMEGA-AMIDASE NIT2"/>
    <property type="match status" value="1"/>
</dbReference>
<dbReference type="Gene3D" id="3.60.110.10">
    <property type="entry name" value="Carbon-nitrogen hydrolase"/>
    <property type="match status" value="1"/>
</dbReference>
<dbReference type="EMBL" id="KB202591">
    <property type="protein sequence ID" value="ESO89486.1"/>
    <property type="molecule type" value="Genomic_DNA"/>
</dbReference>
<dbReference type="CDD" id="cd07572">
    <property type="entry name" value="nit"/>
    <property type="match status" value="1"/>
</dbReference>
<evidence type="ECO:0000313" key="9">
    <source>
        <dbReference type="Proteomes" id="UP000030746"/>
    </source>
</evidence>
<organism evidence="8 9">
    <name type="scientific">Lottia gigantea</name>
    <name type="common">Giant owl limpet</name>
    <dbReference type="NCBI Taxonomy" id="225164"/>
    <lineage>
        <taxon>Eukaryota</taxon>
        <taxon>Metazoa</taxon>
        <taxon>Spiralia</taxon>
        <taxon>Lophotrochozoa</taxon>
        <taxon>Mollusca</taxon>
        <taxon>Gastropoda</taxon>
        <taxon>Patellogastropoda</taxon>
        <taxon>Lottioidea</taxon>
        <taxon>Lottiidae</taxon>
        <taxon>Lottia</taxon>
    </lineage>
</organism>
<accession>V4A879</accession>
<dbReference type="AlphaFoldDB" id="V4A879"/>
<comment type="similarity">
    <text evidence="1">Belongs to the carbon-nitrogen hydrolase superfamily. NIT1/NIT2 family.</text>
</comment>
<dbReference type="InterPro" id="IPR036526">
    <property type="entry name" value="C-N_Hydrolase_sf"/>
</dbReference>
<dbReference type="EC" id="3.5.1.3" evidence="4"/>
<dbReference type="FunFam" id="3.60.110.10:FF:000002">
    <property type="entry name" value="Nitrilase family member 2"/>
    <property type="match status" value="1"/>
</dbReference>
<dbReference type="RefSeq" id="XP_009059846.1">
    <property type="nucleotide sequence ID" value="XM_009061598.1"/>
</dbReference>
<evidence type="ECO:0000256" key="2">
    <source>
        <dbReference type="ARBA" id="ARBA00022801"/>
    </source>
</evidence>
<dbReference type="GO" id="GO:0006528">
    <property type="term" value="P:asparagine metabolic process"/>
    <property type="evidence" value="ECO:0007669"/>
    <property type="project" value="TreeGrafter"/>
</dbReference>
<comment type="catalytic activity">
    <reaction evidence="6">
        <text>2-oxosuccinamate + H2O = oxaloacetate + NH4(+)</text>
        <dbReference type="Rhea" id="RHEA:59412"/>
        <dbReference type="ChEBI" id="CHEBI:15377"/>
        <dbReference type="ChEBI" id="CHEBI:16452"/>
        <dbReference type="ChEBI" id="CHEBI:28938"/>
        <dbReference type="ChEBI" id="CHEBI:57735"/>
        <dbReference type="EC" id="3.5.1.3"/>
    </reaction>
    <physiologicalReaction direction="left-to-right" evidence="6">
        <dbReference type="Rhea" id="RHEA:59413"/>
    </physiologicalReaction>
</comment>
<evidence type="ECO:0000313" key="8">
    <source>
        <dbReference type="EMBL" id="ESO89486.1"/>
    </source>
</evidence>